<dbReference type="PANTHER" id="PTHR13718">
    <property type="entry name" value="RIBOSOMAL S SUBUNIT"/>
    <property type="match status" value="1"/>
</dbReference>
<dbReference type="Proteomes" id="UP001431209">
    <property type="component" value="Unassembled WGS sequence"/>
</dbReference>
<dbReference type="SUPFAM" id="SSF54211">
    <property type="entry name" value="Ribosomal protein S5 domain 2-like"/>
    <property type="match status" value="1"/>
</dbReference>
<comment type="caution">
    <text evidence="10">The sequence shown here is derived from an EMBL/GenBank/DDBJ whole genome shotgun (WGS) entry which is preliminary data.</text>
</comment>
<dbReference type="PANTHER" id="PTHR13718:SF4">
    <property type="entry name" value="40S RIBOSOMAL PROTEIN S2"/>
    <property type="match status" value="1"/>
</dbReference>
<dbReference type="Pfam" id="PF03719">
    <property type="entry name" value="Ribosomal_S5_C"/>
    <property type="match status" value="1"/>
</dbReference>
<dbReference type="PROSITE" id="PS50881">
    <property type="entry name" value="S5_DSRBD"/>
    <property type="match status" value="1"/>
</dbReference>
<dbReference type="Gene3D" id="3.30.160.20">
    <property type="match status" value="1"/>
</dbReference>
<feature type="compositionally biased region" description="Basic and acidic residues" evidence="8">
    <location>
        <begin position="22"/>
        <end position="34"/>
    </location>
</feature>
<dbReference type="Pfam" id="PF00333">
    <property type="entry name" value="Ribosomal_S5"/>
    <property type="match status" value="1"/>
</dbReference>
<dbReference type="AlphaFoldDB" id="A0AAW2Z136"/>
<dbReference type="Gene3D" id="3.30.230.10">
    <property type="match status" value="1"/>
</dbReference>
<dbReference type="InterPro" id="IPR014721">
    <property type="entry name" value="Ribsml_uS5_D2-typ_fold_subgr"/>
</dbReference>
<dbReference type="FunFam" id="3.30.230.10:FF:000004">
    <property type="entry name" value="40S ribosomal protein S2"/>
    <property type="match status" value="1"/>
</dbReference>
<keyword evidence="3 6" id="KW-0687">Ribonucleoprotein</keyword>
<evidence type="ECO:0000256" key="1">
    <source>
        <dbReference type="ARBA" id="ARBA00008945"/>
    </source>
</evidence>
<evidence type="ECO:0000256" key="2">
    <source>
        <dbReference type="ARBA" id="ARBA00022980"/>
    </source>
</evidence>
<evidence type="ECO:0000259" key="9">
    <source>
        <dbReference type="PROSITE" id="PS50881"/>
    </source>
</evidence>
<evidence type="ECO:0000313" key="10">
    <source>
        <dbReference type="EMBL" id="KAL0482723.1"/>
    </source>
</evidence>
<dbReference type="GO" id="GO:0003735">
    <property type="term" value="F:structural constituent of ribosome"/>
    <property type="evidence" value="ECO:0007669"/>
    <property type="project" value="UniProtKB-UniRule"/>
</dbReference>
<evidence type="ECO:0000313" key="11">
    <source>
        <dbReference type="Proteomes" id="UP001431209"/>
    </source>
</evidence>
<evidence type="ECO:0000256" key="3">
    <source>
        <dbReference type="ARBA" id="ARBA00023274"/>
    </source>
</evidence>
<evidence type="ECO:0000256" key="4">
    <source>
        <dbReference type="ARBA" id="ARBA00035255"/>
    </source>
</evidence>
<dbReference type="NCBIfam" id="TIGR01020">
    <property type="entry name" value="uS5_euk_arch"/>
    <property type="match status" value="1"/>
</dbReference>
<evidence type="ECO:0000256" key="7">
    <source>
        <dbReference type="RuleBase" id="RU003823"/>
    </source>
</evidence>
<dbReference type="GO" id="GO:0022627">
    <property type="term" value="C:cytosolic small ribosomal subunit"/>
    <property type="evidence" value="ECO:0007669"/>
    <property type="project" value="TreeGrafter"/>
</dbReference>
<gene>
    <name evidence="10" type="ORF">AKO1_014261</name>
</gene>
<dbReference type="GO" id="GO:0006412">
    <property type="term" value="P:translation"/>
    <property type="evidence" value="ECO:0007669"/>
    <property type="project" value="InterPro"/>
</dbReference>
<evidence type="ECO:0000256" key="6">
    <source>
        <dbReference type="PROSITE-ProRule" id="PRU00268"/>
    </source>
</evidence>
<feature type="domain" description="S5 DRBM" evidence="9">
    <location>
        <begin position="111"/>
        <end position="174"/>
    </location>
</feature>
<evidence type="ECO:0000256" key="5">
    <source>
        <dbReference type="ARBA" id="ARBA00035407"/>
    </source>
</evidence>
<comment type="similarity">
    <text evidence="1 7">Belongs to the universal ribosomal protein uS5 family.</text>
</comment>
<dbReference type="InterPro" id="IPR005711">
    <property type="entry name" value="Ribosomal_uS5_euk/arc"/>
</dbReference>
<dbReference type="InterPro" id="IPR000851">
    <property type="entry name" value="Ribosomal_uS5"/>
</dbReference>
<dbReference type="SUPFAM" id="SSF54768">
    <property type="entry name" value="dsRNA-binding domain-like"/>
    <property type="match status" value="1"/>
</dbReference>
<reference evidence="10 11" key="1">
    <citation type="submission" date="2024-03" db="EMBL/GenBank/DDBJ databases">
        <title>The Acrasis kona genome and developmental transcriptomes reveal deep origins of eukaryotic multicellular pathways.</title>
        <authorList>
            <person name="Sheikh S."/>
            <person name="Fu C.-J."/>
            <person name="Brown M.W."/>
            <person name="Baldauf S.L."/>
        </authorList>
    </citation>
    <scope>NUCLEOTIDE SEQUENCE [LARGE SCALE GENOMIC DNA]</scope>
    <source>
        <strain evidence="10 11">ATCC MYA-3509</strain>
    </source>
</reference>
<protein>
    <recommendedName>
        <fullName evidence="4">Small ribosomal subunit protein uS5</fullName>
    </recommendedName>
    <alternativeName>
        <fullName evidence="5">40S ribosomal protein S2</fullName>
    </alternativeName>
</protein>
<feature type="region of interest" description="Disordered" evidence="8">
    <location>
        <begin position="1"/>
        <end position="73"/>
    </location>
</feature>
<dbReference type="InterPro" id="IPR020568">
    <property type="entry name" value="Ribosomal_Su5_D2-typ_SF"/>
</dbReference>
<keyword evidence="11" id="KW-1185">Reference proteome</keyword>
<dbReference type="GO" id="GO:0003723">
    <property type="term" value="F:RNA binding"/>
    <property type="evidence" value="ECO:0007669"/>
    <property type="project" value="InterPro"/>
</dbReference>
<dbReference type="FunFam" id="3.30.160.20:FF:000002">
    <property type="entry name" value="40S ribosomal protein S2"/>
    <property type="match status" value="1"/>
</dbReference>
<sequence>MSEAQAAPQGERRGRPSFGRGEGGDRRGGDRAGGDRAGGPRRGGDREGGRPGGRGGRRGGDRDGGDKEWQPVTKLGRLVKSGKIKTLEEIYLHSLPIKEAQIVDYFLKNNLKDEVMKISPVQKQTRAGQRTRFKAYVVVGDSDGHCGLGVKCAAEVATAIRGGIILGKLSVIPVRRGYWGNKLGEPHTVPVKLTGKCGSVRVRLVPAPRGSGIVAAPVSKKLLQLAGYQDVFTASTGHTKTLGNFVKATFDAIQRTYGFLTPELWTPTVFVKSPYQEFSGFLEQSKTGSQKQKDL</sequence>
<keyword evidence="2 6" id="KW-0689">Ribosomal protein</keyword>
<name>A0AAW2Z136_9EUKA</name>
<dbReference type="EMBL" id="JAOPGA020000886">
    <property type="protein sequence ID" value="KAL0482723.1"/>
    <property type="molecule type" value="Genomic_DNA"/>
</dbReference>
<organism evidence="10 11">
    <name type="scientific">Acrasis kona</name>
    <dbReference type="NCBI Taxonomy" id="1008807"/>
    <lineage>
        <taxon>Eukaryota</taxon>
        <taxon>Discoba</taxon>
        <taxon>Heterolobosea</taxon>
        <taxon>Tetramitia</taxon>
        <taxon>Eutetramitia</taxon>
        <taxon>Acrasidae</taxon>
        <taxon>Acrasis</taxon>
    </lineage>
</organism>
<dbReference type="InterPro" id="IPR013810">
    <property type="entry name" value="Ribosomal_uS5_N"/>
</dbReference>
<dbReference type="InterPro" id="IPR005324">
    <property type="entry name" value="Ribosomal_uS5_C"/>
</dbReference>
<accession>A0AAW2Z136</accession>
<proteinExistence type="inferred from homology"/>
<feature type="compositionally biased region" description="Basic and acidic residues" evidence="8">
    <location>
        <begin position="58"/>
        <end position="69"/>
    </location>
</feature>
<evidence type="ECO:0000256" key="8">
    <source>
        <dbReference type="SAM" id="MobiDB-lite"/>
    </source>
</evidence>